<sequence length="296" mass="33388">MYTNNKTSAVSGQPWWAFPTETTTLRTQDFGGYTVAVRGPTLEEYIDGPNVFLVHGMVDSSDTWDALLPALSHCNIWRLDLPWSGRDGVSWPTLQPALKWLQAALALCPIKRGIFVGHSFGATVLLDWLATDPTARQMADGMLLFAPLYCDAQRPVSWPDFDLFARGVQYRFEKNLRIRMGCDVPSDATVCAIATQLSERFLPDAMLELFRIFLSSRHWEFKQLQLPVKLVIGEKENPITRHNINEMINSLPGAECHTLAGCGHYSIHEQPAMLRALLSEFLVRVRMPESSHALRM</sequence>
<keyword evidence="2" id="KW-0378">Hydrolase</keyword>
<dbReference type="InterPro" id="IPR000073">
    <property type="entry name" value="AB_hydrolase_1"/>
</dbReference>
<dbReference type="RefSeq" id="WP_105530617.1">
    <property type="nucleotide sequence ID" value="NZ_PUGF01000003.1"/>
</dbReference>
<reference evidence="2 3" key="1">
    <citation type="submission" date="2018-02" db="EMBL/GenBank/DDBJ databases">
        <title>Solimicrobium silvestre gen. nov., sp. nov., isolated from alpine forest soil.</title>
        <authorList>
            <person name="Margesin R."/>
            <person name="Albuquerque L."/>
            <person name="Zhang D.-C."/>
            <person name="Froufe H.J.C."/>
            <person name="Severino R."/>
            <person name="Roxo I."/>
            <person name="Egas C."/>
            <person name="Da Costa M.S."/>
        </authorList>
    </citation>
    <scope>NUCLEOTIDE SEQUENCE [LARGE SCALE GENOMIC DNA]</scope>
    <source>
        <strain evidence="2 3">S20-91</strain>
    </source>
</reference>
<gene>
    <name evidence="2" type="ORF">S2091_0908</name>
</gene>
<accession>A0A2S9H2V4</accession>
<evidence type="ECO:0000313" key="2">
    <source>
        <dbReference type="EMBL" id="PRC94287.1"/>
    </source>
</evidence>
<feature type="domain" description="AB hydrolase-1" evidence="1">
    <location>
        <begin position="51"/>
        <end position="273"/>
    </location>
</feature>
<dbReference type="EMBL" id="PUGF01000003">
    <property type="protein sequence ID" value="PRC94287.1"/>
    <property type="molecule type" value="Genomic_DNA"/>
</dbReference>
<dbReference type="Gene3D" id="3.40.50.1820">
    <property type="entry name" value="alpha/beta hydrolase"/>
    <property type="match status" value="1"/>
</dbReference>
<organism evidence="2 3">
    <name type="scientific">Solimicrobium silvestre</name>
    <dbReference type="NCBI Taxonomy" id="2099400"/>
    <lineage>
        <taxon>Bacteria</taxon>
        <taxon>Pseudomonadati</taxon>
        <taxon>Pseudomonadota</taxon>
        <taxon>Betaproteobacteria</taxon>
        <taxon>Burkholderiales</taxon>
        <taxon>Oxalobacteraceae</taxon>
        <taxon>Solimicrobium</taxon>
    </lineage>
</organism>
<proteinExistence type="predicted"/>
<dbReference type="PANTHER" id="PTHR43689:SF8">
    <property type="entry name" value="ALPHA_BETA-HYDROLASES SUPERFAMILY PROTEIN"/>
    <property type="match status" value="1"/>
</dbReference>
<dbReference type="Pfam" id="PF12697">
    <property type="entry name" value="Abhydrolase_6"/>
    <property type="match status" value="1"/>
</dbReference>
<evidence type="ECO:0000259" key="1">
    <source>
        <dbReference type="Pfam" id="PF12697"/>
    </source>
</evidence>
<dbReference type="InterPro" id="IPR029058">
    <property type="entry name" value="AB_hydrolase_fold"/>
</dbReference>
<dbReference type="AlphaFoldDB" id="A0A2S9H2V4"/>
<dbReference type="PANTHER" id="PTHR43689">
    <property type="entry name" value="HYDROLASE"/>
    <property type="match status" value="1"/>
</dbReference>
<comment type="caution">
    <text evidence="2">The sequence shown here is derived from an EMBL/GenBank/DDBJ whole genome shotgun (WGS) entry which is preliminary data.</text>
</comment>
<protein>
    <submittedName>
        <fullName evidence="2">Alpha/beta hydrolase family</fullName>
    </submittedName>
</protein>
<keyword evidence="3" id="KW-1185">Reference proteome</keyword>
<dbReference type="Proteomes" id="UP000237839">
    <property type="component" value="Unassembled WGS sequence"/>
</dbReference>
<dbReference type="OrthoDB" id="135231at2"/>
<name>A0A2S9H2V4_9BURK</name>
<evidence type="ECO:0000313" key="3">
    <source>
        <dbReference type="Proteomes" id="UP000237839"/>
    </source>
</evidence>
<dbReference type="GO" id="GO:0016787">
    <property type="term" value="F:hydrolase activity"/>
    <property type="evidence" value="ECO:0007669"/>
    <property type="project" value="UniProtKB-KW"/>
</dbReference>
<dbReference type="SUPFAM" id="SSF53474">
    <property type="entry name" value="alpha/beta-Hydrolases"/>
    <property type="match status" value="1"/>
</dbReference>